<dbReference type="InterPro" id="IPR010982">
    <property type="entry name" value="Lambda_DNA-bd_dom_sf"/>
</dbReference>
<proteinExistence type="predicted"/>
<evidence type="ECO:0000313" key="2">
    <source>
        <dbReference type="EMBL" id="GFM34864.1"/>
    </source>
</evidence>
<dbReference type="CDD" id="cd00093">
    <property type="entry name" value="HTH_XRE"/>
    <property type="match status" value="1"/>
</dbReference>
<dbReference type="RefSeq" id="WP_174406513.1">
    <property type="nucleotide sequence ID" value="NZ_BLVO01000016.1"/>
</dbReference>
<dbReference type="PROSITE" id="PS50943">
    <property type="entry name" value="HTH_CROC1"/>
    <property type="match status" value="1"/>
</dbReference>
<evidence type="ECO:0000259" key="1">
    <source>
        <dbReference type="PROSITE" id="PS50943"/>
    </source>
</evidence>
<gene>
    <name evidence="2" type="ORF">DSM101010T_32290</name>
</gene>
<dbReference type="Gene3D" id="1.10.260.40">
    <property type="entry name" value="lambda repressor-like DNA-binding domains"/>
    <property type="match status" value="1"/>
</dbReference>
<dbReference type="AlphaFoldDB" id="A0A7J0BP79"/>
<feature type="domain" description="HTH cro/C1-type" evidence="1">
    <location>
        <begin position="16"/>
        <end position="70"/>
    </location>
</feature>
<accession>A0A7J0BP79</accession>
<dbReference type="SMART" id="SM00530">
    <property type="entry name" value="HTH_XRE"/>
    <property type="match status" value="1"/>
</dbReference>
<name>A0A7J0BP79_9BACT</name>
<comment type="caution">
    <text evidence="2">The sequence shown here is derived from an EMBL/GenBank/DDBJ whole genome shotgun (WGS) entry which is preliminary data.</text>
</comment>
<dbReference type="Pfam" id="PF01381">
    <property type="entry name" value="HTH_3"/>
    <property type="match status" value="1"/>
</dbReference>
<organism evidence="2 3">
    <name type="scientific">Desulfovibrio subterraneus</name>
    <dbReference type="NCBI Taxonomy" id="2718620"/>
    <lineage>
        <taxon>Bacteria</taxon>
        <taxon>Pseudomonadati</taxon>
        <taxon>Thermodesulfobacteriota</taxon>
        <taxon>Desulfovibrionia</taxon>
        <taxon>Desulfovibrionales</taxon>
        <taxon>Desulfovibrionaceae</taxon>
        <taxon>Desulfovibrio</taxon>
    </lineage>
</organism>
<keyword evidence="3" id="KW-1185">Reference proteome</keyword>
<sequence>MKSIYSREYEAVISALVDARKAAEVTQVQLAEKLGKPQSYVSKIENRERRLDIVEFFHICRVIGADGIEVLRVAGLCL</sequence>
<reference evidence="2 3" key="1">
    <citation type="submission" date="2020-05" db="EMBL/GenBank/DDBJ databases">
        <title>Draft genome sequence of Desulfovibrio sp. strain HN2T.</title>
        <authorList>
            <person name="Ueno A."/>
            <person name="Tamazawa S."/>
            <person name="Tamamura S."/>
            <person name="Murakami T."/>
            <person name="Kiyama T."/>
            <person name="Inomata H."/>
            <person name="Amano Y."/>
            <person name="Miyakawa K."/>
            <person name="Tamaki H."/>
            <person name="Naganuma T."/>
            <person name="Kaneko K."/>
        </authorList>
    </citation>
    <scope>NUCLEOTIDE SEQUENCE [LARGE SCALE GENOMIC DNA]</scope>
    <source>
        <strain evidence="2 3">HN2</strain>
    </source>
</reference>
<dbReference type="EMBL" id="BLVO01000016">
    <property type="protein sequence ID" value="GFM34864.1"/>
    <property type="molecule type" value="Genomic_DNA"/>
</dbReference>
<evidence type="ECO:0000313" key="3">
    <source>
        <dbReference type="Proteomes" id="UP000503840"/>
    </source>
</evidence>
<dbReference type="SUPFAM" id="SSF47413">
    <property type="entry name" value="lambda repressor-like DNA-binding domains"/>
    <property type="match status" value="1"/>
</dbReference>
<dbReference type="InterPro" id="IPR001387">
    <property type="entry name" value="Cro/C1-type_HTH"/>
</dbReference>
<dbReference type="GO" id="GO:0003677">
    <property type="term" value="F:DNA binding"/>
    <property type="evidence" value="ECO:0007669"/>
    <property type="project" value="InterPro"/>
</dbReference>
<dbReference type="Proteomes" id="UP000503840">
    <property type="component" value="Unassembled WGS sequence"/>
</dbReference>
<protein>
    <submittedName>
        <fullName evidence="2">Transcriptional regulator</fullName>
    </submittedName>
</protein>